<protein>
    <recommendedName>
        <fullName evidence="4">NusB antitermination factor</fullName>
    </recommendedName>
</protein>
<evidence type="ECO:0000313" key="2">
    <source>
        <dbReference type="EMBL" id="SHG19284.1"/>
    </source>
</evidence>
<dbReference type="Proteomes" id="UP000183988">
    <property type="component" value="Unassembled WGS sequence"/>
</dbReference>
<keyword evidence="1" id="KW-0812">Transmembrane</keyword>
<proteinExistence type="predicted"/>
<organism evidence="2 3">
    <name type="scientific">Ornithinibacillus halophilus</name>
    <dbReference type="NCBI Taxonomy" id="930117"/>
    <lineage>
        <taxon>Bacteria</taxon>
        <taxon>Bacillati</taxon>
        <taxon>Bacillota</taxon>
        <taxon>Bacilli</taxon>
        <taxon>Bacillales</taxon>
        <taxon>Bacillaceae</taxon>
        <taxon>Ornithinibacillus</taxon>
    </lineage>
</organism>
<accession>A0A1M5HTK6</accession>
<reference evidence="2 3" key="1">
    <citation type="submission" date="2016-11" db="EMBL/GenBank/DDBJ databases">
        <authorList>
            <person name="Jaros S."/>
            <person name="Januszkiewicz K."/>
            <person name="Wedrychowicz H."/>
        </authorList>
    </citation>
    <scope>NUCLEOTIDE SEQUENCE [LARGE SCALE GENOMIC DNA]</scope>
    <source>
        <strain evidence="2 3">IBRC-M 10683</strain>
    </source>
</reference>
<dbReference type="OrthoDB" id="6053908at2"/>
<name>A0A1M5HTK6_9BACI</name>
<dbReference type="EMBL" id="FQVW01000019">
    <property type="protein sequence ID" value="SHG19284.1"/>
    <property type="molecule type" value="Genomic_DNA"/>
</dbReference>
<dbReference type="RefSeq" id="WP_159431564.1">
    <property type="nucleotide sequence ID" value="NZ_FQVW01000019.1"/>
</dbReference>
<evidence type="ECO:0008006" key="4">
    <source>
        <dbReference type="Google" id="ProtNLM"/>
    </source>
</evidence>
<gene>
    <name evidence="2" type="ORF">SAMN05216225_101950</name>
</gene>
<sequence length="50" mass="5555">MESYYVGWGTLMLINAGIAQGKNRSGFNWFLLSLVLGPIATLILVLVEKR</sequence>
<evidence type="ECO:0000313" key="3">
    <source>
        <dbReference type="Proteomes" id="UP000183988"/>
    </source>
</evidence>
<keyword evidence="3" id="KW-1185">Reference proteome</keyword>
<feature type="transmembrane region" description="Helical" evidence="1">
    <location>
        <begin position="27"/>
        <end position="47"/>
    </location>
</feature>
<dbReference type="AlphaFoldDB" id="A0A1M5HTK6"/>
<evidence type="ECO:0000256" key="1">
    <source>
        <dbReference type="SAM" id="Phobius"/>
    </source>
</evidence>
<keyword evidence="1" id="KW-1133">Transmembrane helix</keyword>
<dbReference type="STRING" id="930117.SAMN05216225_101950"/>
<keyword evidence="1" id="KW-0472">Membrane</keyword>